<dbReference type="EMBL" id="AFYH01164253">
    <property type="status" value="NOT_ANNOTATED_CDS"/>
    <property type="molecule type" value="Genomic_DNA"/>
</dbReference>
<reference evidence="3" key="1">
    <citation type="submission" date="2011-08" db="EMBL/GenBank/DDBJ databases">
        <title>The draft genome of Latimeria chalumnae.</title>
        <authorList>
            <person name="Di Palma F."/>
            <person name="Alfoldi J."/>
            <person name="Johnson J."/>
            <person name="Berlin A."/>
            <person name="Gnerre S."/>
            <person name="Jaffe D."/>
            <person name="MacCallum I."/>
            <person name="Young S."/>
            <person name="Walker B.J."/>
            <person name="Lander E."/>
            <person name="Lindblad-Toh K."/>
        </authorList>
    </citation>
    <scope>NUCLEOTIDE SEQUENCE [LARGE SCALE GENOMIC DNA]</scope>
    <source>
        <strain evidence="3">Wild caught</strain>
    </source>
</reference>
<dbReference type="GeneTree" id="ENSGT00940000163927"/>
<proteinExistence type="inferred from homology"/>
<dbReference type="Proteomes" id="UP000008672">
    <property type="component" value="Unassembled WGS sequence"/>
</dbReference>
<evidence type="ECO:0000313" key="2">
    <source>
        <dbReference type="Ensembl" id="ENSLACP00000013175.1"/>
    </source>
</evidence>
<dbReference type="Bgee" id="ENSLACG00000011604">
    <property type="expression patterns" value="Expressed in pectoral fin and 3 other cell types or tissues"/>
</dbReference>
<protein>
    <recommendedName>
        <fullName evidence="4">Cornifelin</fullName>
    </recommendedName>
</protein>
<evidence type="ECO:0000313" key="3">
    <source>
        <dbReference type="Proteomes" id="UP000008672"/>
    </source>
</evidence>
<dbReference type="HOGENOM" id="CLU_083147_5_0_1"/>
<dbReference type="OMA" id="YVTFCNI"/>
<dbReference type="eggNOG" id="ENOG502S6Q1">
    <property type="taxonomic scope" value="Eukaryota"/>
</dbReference>
<keyword evidence="3" id="KW-1185">Reference proteome</keyword>
<accession>H3AU54</accession>
<organism evidence="2 3">
    <name type="scientific">Latimeria chalumnae</name>
    <name type="common">Coelacanth</name>
    <dbReference type="NCBI Taxonomy" id="7897"/>
    <lineage>
        <taxon>Eukaryota</taxon>
        <taxon>Metazoa</taxon>
        <taxon>Chordata</taxon>
        <taxon>Craniata</taxon>
        <taxon>Vertebrata</taxon>
        <taxon>Euteleostomi</taxon>
        <taxon>Coelacanthiformes</taxon>
        <taxon>Coelacanthidae</taxon>
        <taxon>Latimeria</taxon>
    </lineage>
</organism>
<comment type="similarity">
    <text evidence="1">Belongs to the cornifelin family.</text>
</comment>
<sequence length="100" mass="11315">CFAYWCFPCFMCKTADDFGECMCLPMLDPGMCGGYSGCAGCVPGVSLAMRAAVRERHKIQGNIFNDLCCLYWCYPCVWCQMAREIKKWKQPLTIINTQAT</sequence>
<dbReference type="Pfam" id="PF04749">
    <property type="entry name" value="PLAC8"/>
    <property type="match status" value="1"/>
</dbReference>
<dbReference type="AlphaFoldDB" id="H3AU54"/>
<dbReference type="Ensembl" id="ENSLACT00000013271.1">
    <property type="protein sequence ID" value="ENSLACP00000013175.1"/>
    <property type="gene ID" value="ENSLACG00000011604.1"/>
</dbReference>
<reference evidence="2" key="3">
    <citation type="submission" date="2025-09" db="UniProtKB">
        <authorList>
            <consortium name="Ensembl"/>
        </authorList>
    </citation>
    <scope>IDENTIFICATION</scope>
</reference>
<reference evidence="2" key="2">
    <citation type="submission" date="2025-08" db="UniProtKB">
        <authorList>
            <consortium name="Ensembl"/>
        </authorList>
    </citation>
    <scope>IDENTIFICATION</scope>
</reference>
<dbReference type="NCBIfam" id="TIGR01571">
    <property type="entry name" value="A_thal_Cys_rich"/>
    <property type="match status" value="1"/>
</dbReference>
<dbReference type="InParanoid" id="H3AU54"/>
<dbReference type="InterPro" id="IPR006461">
    <property type="entry name" value="PLAC_motif_containing"/>
</dbReference>
<evidence type="ECO:0008006" key="4">
    <source>
        <dbReference type="Google" id="ProtNLM"/>
    </source>
</evidence>
<evidence type="ECO:0000256" key="1">
    <source>
        <dbReference type="ARBA" id="ARBA00009024"/>
    </source>
</evidence>
<dbReference type="PANTHER" id="PTHR15907">
    <property type="entry name" value="DUF614 FAMILY PROTEIN-RELATED"/>
    <property type="match status" value="1"/>
</dbReference>
<gene>
    <name evidence="2" type="primary">LOC102358792</name>
</gene>
<name>H3AU54_LATCH</name>